<dbReference type="AlphaFoldDB" id="A0AAV8TLY8"/>
<evidence type="ECO:0000313" key="2">
    <source>
        <dbReference type="EMBL" id="KAJ8767922.1"/>
    </source>
</evidence>
<name>A0AAV8TLY8_9ROSI</name>
<gene>
    <name evidence="2" type="ORF">K2173_020862</name>
</gene>
<proteinExistence type="predicted"/>
<keyword evidence="3" id="KW-1185">Reference proteome</keyword>
<feature type="region of interest" description="Disordered" evidence="1">
    <location>
        <begin position="1"/>
        <end position="22"/>
    </location>
</feature>
<reference evidence="2 3" key="1">
    <citation type="submission" date="2021-09" db="EMBL/GenBank/DDBJ databases">
        <title>Genomic insights and catalytic innovation underlie evolution of tropane alkaloids biosynthesis.</title>
        <authorList>
            <person name="Wang Y.-J."/>
            <person name="Tian T."/>
            <person name="Huang J.-P."/>
            <person name="Huang S.-X."/>
        </authorList>
    </citation>
    <scope>NUCLEOTIDE SEQUENCE [LARGE SCALE GENOMIC DNA]</scope>
    <source>
        <strain evidence="2">KIB-2018</strain>
        <tissue evidence="2">Leaf</tissue>
    </source>
</reference>
<comment type="caution">
    <text evidence="2">The sequence shown here is derived from an EMBL/GenBank/DDBJ whole genome shotgun (WGS) entry which is preliminary data.</text>
</comment>
<accession>A0AAV8TLY8</accession>
<evidence type="ECO:0000256" key="1">
    <source>
        <dbReference type="SAM" id="MobiDB-lite"/>
    </source>
</evidence>
<protein>
    <submittedName>
        <fullName evidence="2">Uncharacterized protein</fullName>
    </submittedName>
</protein>
<dbReference type="EMBL" id="JAIWQS010000004">
    <property type="protein sequence ID" value="KAJ8767922.1"/>
    <property type="molecule type" value="Genomic_DNA"/>
</dbReference>
<evidence type="ECO:0000313" key="3">
    <source>
        <dbReference type="Proteomes" id="UP001159364"/>
    </source>
</evidence>
<sequence length="76" mass="8694">MTENTEKITKNKEDEAKEESEHTRSQLYAVQYFCRWAFRIAGNEEGTSVIWAFRIGPLQCKSPKVVSLQLSVVKSA</sequence>
<organism evidence="2 3">
    <name type="scientific">Erythroxylum novogranatense</name>
    <dbReference type="NCBI Taxonomy" id="1862640"/>
    <lineage>
        <taxon>Eukaryota</taxon>
        <taxon>Viridiplantae</taxon>
        <taxon>Streptophyta</taxon>
        <taxon>Embryophyta</taxon>
        <taxon>Tracheophyta</taxon>
        <taxon>Spermatophyta</taxon>
        <taxon>Magnoliopsida</taxon>
        <taxon>eudicotyledons</taxon>
        <taxon>Gunneridae</taxon>
        <taxon>Pentapetalae</taxon>
        <taxon>rosids</taxon>
        <taxon>fabids</taxon>
        <taxon>Malpighiales</taxon>
        <taxon>Erythroxylaceae</taxon>
        <taxon>Erythroxylum</taxon>
    </lineage>
</organism>
<dbReference type="Proteomes" id="UP001159364">
    <property type="component" value="Linkage Group LG04"/>
</dbReference>